<feature type="transmembrane region" description="Helical" evidence="1">
    <location>
        <begin position="83"/>
        <end position="104"/>
    </location>
</feature>
<sequence>MNKKTKKIVGVALFTAIVVVLQLLGSFIKFGPFSVSLVLIPIVVGTALYGIGAGVWLGLAFGVTVLASGDASAFLAVNVPGTIITVLAKGAAAGLLAGAVYKLVEKKNKTVATICAAIACPIGNTGVFLLGCLCFFMPTIEGWAAGIGMESAGTYMITTLVGFNFIFELLVNIILSPIIVRLIDLGKKQIKM</sequence>
<evidence type="ECO:0000256" key="1">
    <source>
        <dbReference type="SAM" id="Phobius"/>
    </source>
</evidence>
<evidence type="ECO:0000313" key="3">
    <source>
        <dbReference type="Proteomes" id="UP000824205"/>
    </source>
</evidence>
<dbReference type="InterPro" id="IPR024529">
    <property type="entry name" value="ECF_trnsprt_substrate-spec"/>
</dbReference>
<feature type="transmembrane region" description="Helical" evidence="1">
    <location>
        <begin position="111"/>
        <end position="140"/>
    </location>
</feature>
<dbReference type="Pfam" id="PF12822">
    <property type="entry name" value="ECF_trnsprt"/>
    <property type="match status" value="1"/>
</dbReference>
<keyword evidence="1" id="KW-0472">Membrane</keyword>
<feature type="transmembrane region" description="Helical" evidence="1">
    <location>
        <begin position="160"/>
        <end position="183"/>
    </location>
</feature>
<feature type="transmembrane region" description="Helical" evidence="1">
    <location>
        <begin position="7"/>
        <end position="24"/>
    </location>
</feature>
<accession>A0A9D1UFP9</accession>
<dbReference type="EMBL" id="DXGE01000017">
    <property type="protein sequence ID" value="HIW85663.1"/>
    <property type="molecule type" value="Genomic_DNA"/>
</dbReference>
<keyword evidence="1" id="KW-1133">Transmembrane helix</keyword>
<feature type="transmembrane region" description="Helical" evidence="1">
    <location>
        <begin position="30"/>
        <end position="49"/>
    </location>
</feature>
<dbReference type="GO" id="GO:0022857">
    <property type="term" value="F:transmembrane transporter activity"/>
    <property type="evidence" value="ECO:0007669"/>
    <property type="project" value="InterPro"/>
</dbReference>
<reference evidence="2" key="1">
    <citation type="journal article" date="2021" name="PeerJ">
        <title>Extensive microbial diversity within the chicken gut microbiome revealed by metagenomics and culture.</title>
        <authorList>
            <person name="Gilroy R."/>
            <person name="Ravi A."/>
            <person name="Getino M."/>
            <person name="Pursley I."/>
            <person name="Horton D.L."/>
            <person name="Alikhan N.F."/>
            <person name="Baker D."/>
            <person name="Gharbi K."/>
            <person name="Hall N."/>
            <person name="Watson M."/>
            <person name="Adriaenssens E.M."/>
            <person name="Foster-Nyarko E."/>
            <person name="Jarju S."/>
            <person name="Secka A."/>
            <person name="Antonio M."/>
            <person name="Oren A."/>
            <person name="Chaudhuri R.R."/>
            <person name="La Ragione R."/>
            <person name="Hildebrand F."/>
            <person name="Pallen M.J."/>
        </authorList>
    </citation>
    <scope>NUCLEOTIDE SEQUENCE</scope>
    <source>
        <strain evidence="2">421</strain>
    </source>
</reference>
<dbReference type="AlphaFoldDB" id="A0A9D1UFP9"/>
<evidence type="ECO:0000313" key="2">
    <source>
        <dbReference type="EMBL" id="HIW85663.1"/>
    </source>
</evidence>
<gene>
    <name evidence="2" type="ORF">IAA48_04130</name>
</gene>
<dbReference type="Gene3D" id="1.10.1760.20">
    <property type="match status" value="1"/>
</dbReference>
<name>A0A9D1UFP9_9FIRM</name>
<protein>
    <submittedName>
        <fullName evidence="2">ECF transporter S component</fullName>
    </submittedName>
</protein>
<feature type="transmembrane region" description="Helical" evidence="1">
    <location>
        <begin position="56"/>
        <end position="77"/>
    </location>
</feature>
<reference evidence="2" key="2">
    <citation type="submission" date="2021-04" db="EMBL/GenBank/DDBJ databases">
        <authorList>
            <person name="Gilroy R."/>
        </authorList>
    </citation>
    <scope>NUCLEOTIDE SEQUENCE</scope>
    <source>
        <strain evidence="2">421</strain>
    </source>
</reference>
<dbReference type="Proteomes" id="UP000824205">
    <property type="component" value="Unassembled WGS sequence"/>
</dbReference>
<proteinExistence type="predicted"/>
<keyword evidence="1" id="KW-0812">Transmembrane</keyword>
<comment type="caution">
    <text evidence="2">The sequence shown here is derived from an EMBL/GenBank/DDBJ whole genome shotgun (WGS) entry which is preliminary data.</text>
</comment>
<organism evidence="2 3">
    <name type="scientific">Candidatus Eubacterium faecipullorum</name>
    <dbReference type="NCBI Taxonomy" id="2838571"/>
    <lineage>
        <taxon>Bacteria</taxon>
        <taxon>Bacillati</taxon>
        <taxon>Bacillota</taxon>
        <taxon>Clostridia</taxon>
        <taxon>Eubacteriales</taxon>
        <taxon>Eubacteriaceae</taxon>
        <taxon>Eubacterium</taxon>
    </lineage>
</organism>